<evidence type="ECO:0000313" key="2">
    <source>
        <dbReference type="Proteomes" id="UP001234989"/>
    </source>
</evidence>
<reference evidence="1" key="1">
    <citation type="submission" date="2023-08" db="EMBL/GenBank/DDBJ databases">
        <title>A de novo genome assembly of Solanum verrucosum Schlechtendal, a Mexican diploid species geographically isolated from the other diploid A-genome species in potato relatives.</title>
        <authorList>
            <person name="Hosaka K."/>
        </authorList>
    </citation>
    <scope>NUCLEOTIDE SEQUENCE</scope>
    <source>
        <tissue evidence="1">Young leaves</tissue>
    </source>
</reference>
<gene>
    <name evidence="1" type="ORF">MTR67_037572</name>
</gene>
<organism evidence="1 2">
    <name type="scientific">Solanum verrucosum</name>
    <dbReference type="NCBI Taxonomy" id="315347"/>
    <lineage>
        <taxon>Eukaryota</taxon>
        <taxon>Viridiplantae</taxon>
        <taxon>Streptophyta</taxon>
        <taxon>Embryophyta</taxon>
        <taxon>Tracheophyta</taxon>
        <taxon>Spermatophyta</taxon>
        <taxon>Magnoliopsida</taxon>
        <taxon>eudicotyledons</taxon>
        <taxon>Gunneridae</taxon>
        <taxon>Pentapetalae</taxon>
        <taxon>asterids</taxon>
        <taxon>lamiids</taxon>
        <taxon>Solanales</taxon>
        <taxon>Solanaceae</taxon>
        <taxon>Solanoideae</taxon>
        <taxon>Solaneae</taxon>
        <taxon>Solanum</taxon>
    </lineage>
</organism>
<keyword evidence="2" id="KW-1185">Reference proteome</keyword>
<sequence length="90" mass="10199">MKFSCRSNLLSVALQAAIITLTIKPKAQCSANQKNEGKVEATKMFVQQNWAVYWDEIFLMLRIKLIAYLIGEGDVGVIYDCHRSNQTSPF</sequence>
<dbReference type="EMBL" id="CP133620">
    <property type="protein sequence ID" value="WMV44187.1"/>
    <property type="molecule type" value="Genomic_DNA"/>
</dbReference>
<dbReference type="Proteomes" id="UP001234989">
    <property type="component" value="Chromosome 9"/>
</dbReference>
<accession>A0AAF0UDW3</accession>
<protein>
    <submittedName>
        <fullName evidence="1">Uncharacterized protein</fullName>
    </submittedName>
</protein>
<evidence type="ECO:0000313" key="1">
    <source>
        <dbReference type="EMBL" id="WMV44187.1"/>
    </source>
</evidence>
<dbReference type="AlphaFoldDB" id="A0AAF0UDW3"/>
<proteinExistence type="predicted"/>
<name>A0AAF0UDW3_SOLVR</name>